<dbReference type="PANTHER" id="PTHR20930">
    <property type="entry name" value="OVARIAN CARCINOMA ANTIGEN CA125-RELATED"/>
    <property type="match status" value="1"/>
</dbReference>
<dbReference type="AlphaFoldDB" id="A0A645FYJ4"/>
<protein>
    <recommendedName>
        <fullName evidence="1">Nbr1 FW domain-containing protein</fullName>
    </recommendedName>
</protein>
<dbReference type="EMBL" id="VSSQ01067056">
    <property type="protein sequence ID" value="MPN19495.1"/>
    <property type="molecule type" value="Genomic_DNA"/>
</dbReference>
<dbReference type="Pfam" id="PF16158">
    <property type="entry name" value="N_BRCA1_IG"/>
    <property type="match status" value="1"/>
</dbReference>
<evidence type="ECO:0000313" key="2">
    <source>
        <dbReference type="EMBL" id="MPN19495.1"/>
    </source>
</evidence>
<dbReference type="Gene3D" id="2.60.40.10">
    <property type="entry name" value="Immunoglobulins"/>
    <property type="match status" value="1"/>
</dbReference>
<dbReference type="PANTHER" id="PTHR20930:SF0">
    <property type="entry name" value="PROTEIN ILRUN"/>
    <property type="match status" value="1"/>
</dbReference>
<dbReference type="InterPro" id="IPR013783">
    <property type="entry name" value="Ig-like_fold"/>
</dbReference>
<evidence type="ECO:0000259" key="1">
    <source>
        <dbReference type="Pfam" id="PF16158"/>
    </source>
</evidence>
<comment type="caution">
    <text evidence="2">The sequence shown here is derived from an EMBL/GenBank/DDBJ whole genome shotgun (WGS) entry which is preliminary data.</text>
</comment>
<dbReference type="CDD" id="cd14947">
    <property type="entry name" value="NBR1_like"/>
    <property type="match status" value="1"/>
</dbReference>
<reference evidence="2" key="1">
    <citation type="submission" date="2019-08" db="EMBL/GenBank/DDBJ databases">
        <authorList>
            <person name="Kucharzyk K."/>
            <person name="Murdoch R.W."/>
            <person name="Higgins S."/>
            <person name="Loffler F."/>
        </authorList>
    </citation>
    <scope>NUCLEOTIDE SEQUENCE</scope>
</reference>
<dbReference type="InterPro" id="IPR032350">
    <property type="entry name" value="Nbr1_FW"/>
</dbReference>
<proteinExistence type="predicted"/>
<name>A0A645FYJ4_9ZZZZ</name>
<sequence>MGHVTDLNYPDGTYFNQGMFFTKQWSISNVGTGTWTEDYKIVFVKGDDVDAPVSIPLGRVLSPGQSMTISVDLHAPVEVGTYSAYFMLQTPDGKNFGIGPNFDEPFWIKFYVR</sequence>
<organism evidence="2">
    <name type="scientific">bioreactor metagenome</name>
    <dbReference type="NCBI Taxonomy" id="1076179"/>
    <lineage>
        <taxon>unclassified sequences</taxon>
        <taxon>metagenomes</taxon>
        <taxon>ecological metagenomes</taxon>
    </lineage>
</organism>
<accession>A0A645FYJ4</accession>
<feature type="domain" description="Nbr1 FW" evidence="1">
    <location>
        <begin position="8"/>
        <end position="109"/>
    </location>
</feature>
<gene>
    <name evidence="2" type="ORF">SDC9_166865</name>
</gene>